<dbReference type="KEGG" id="mthd:A3224_13395"/>
<dbReference type="OrthoDB" id="3314392at2"/>
<gene>
    <name evidence="1" type="ORF">A3224_13395</name>
</gene>
<reference evidence="2" key="1">
    <citation type="submission" date="2016-03" db="EMBL/GenBank/DDBJ databases">
        <authorList>
            <person name="Lee Y.-S."/>
            <person name="Choi Y.-L."/>
        </authorList>
    </citation>
    <scope>NUCLEOTIDE SEQUENCE [LARGE SCALE GENOMIC DNA]</scope>
    <source>
        <strain evidence="2">DAU221</strain>
    </source>
</reference>
<evidence type="ECO:0000313" key="2">
    <source>
        <dbReference type="Proteomes" id="UP000076077"/>
    </source>
</evidence>
<dbReference type="Proteomes" id="UP000076077">
    <property type="component" value="Chromosome"/>
</dbReference>
<organism evidence="1 2">
    <name type="scientific">Microbulbifer thermotolerans</name>
    <dbReference type="NCBI Taxonomy" id="252514"/>
    <lineage>
        <taxon>Bacteria</taxon>
        <taxon>Pseudomonadati</taxon>
        <taxon>Pseudomonadota</taxon>
        <taxon>Gammaproteobacteria</taxon>
        <taxon>Cellvibrionales</taxon>
        <taxon>Microbulbiferaceae</taxon>
        <taxon>Microbulbifer</taxon>
    </lineage>
</organism>
<accession>A0A143HNX1</accession>
<dbReference type="GeneID" id="76609035"/>
<name>A0A143HNX1_MICTH</name>
<sequence length="136" mass="15593">MKKYRLRMLIIWCAIVVVYCLFVLTTEYEFKLLELSAITNIFLLIALFKESGPQKVEDPVSFVKFSGGKIAFSEVSIPVNKVQKVALEVVENDCYFTLPYNQIEPGKFPSFVFPAKKFEEFRRHLLSGLGSVEIIT</sequence>
<protein>
    <submittedName>
        <fullName evidence="1">Uncharacterized protein</fullName>
    </submittedName>
</protein>
<dbReference type="EMBL" id="CP014864">
    <property type="protein sequence ID" value="AMX03434.1"/>
    <property type="molecule type" value="Genomic_DNA"/>
</dbReference>
<dbReference type="AlphaFoldDB" id="A0A143HNX1"/>
<evidence type="ECO:0000313" key="1">
    <source>
        <dbReference type="EMBL" id="AMX03434.1"/>
    </source>
</evidence>
<keyword evidence="2" id="KW-1185">Reference proteome</keyword>
<proteinExistence type="predicted"/>
<dbReference type="RefSeq" id="WP_067155617.1">
    <property type="nucleotide sequence ID" value="NZ_CP014864.1"/>
</dbReference>